<keyword evidence="2" id="KW-1185">Reference proteome</keyword>
<sequence length="224" mass="24854">MVQDGTFELFCDPSTSEIRAIRDEPEFALTLNPPLPTYQVHPLQQHPFQQHMKHDDPPVRSSVYYDAEEDGEWVAGGDDFISASVSAFIVDAITSHYYVSGSVQFHTTEMDIYRGARGGDLDGLRTRSPHTSLEGCAAVVTEEWADGAAYQCHLLTAFDDLFIAFLVFRVELDDRQTVTVGLSTTEQPVGDAGDPFSVRYRRSAAKARRSLGLFALIFLDGQTP</sequence>
<protein>
    <submittedName>
        <fullName evidence="1">Uncharacterized protein</fullName>
    </submittedName>
</protein>
<dbReference type="VEuPathDB" id="CryptoDB:Vbra_3383"/>
<dbReference type="PhylomeDB" id="A0A0G4GQS0"/>
<dbReference type="Proteomes" id="UP000041254">
    <property type="component" value="Unassembled WGS sequence"/>
</dbReference>
<accession>A0A0G4GQS0</accession>
<organism evidence="1 2">
    <name type="scientific">Vitrella brassicaformis (strain CCMP3155)</name>
    <dbReference type="NCBI Taxonomy" id="1169540"/>
    <lineage>
        <taxon>Eukaryota</taxon>
        <taxon>Sar</taxon>
        <taxon>Alveolata</taxon>
        <taxon>Colpodellida</taxon>
        <taxon>Vitrellaceae</taxon>
        <taxon>Vitrella</taxon>
    </lineage>
</organism>
<dbReference type="AlphaFoldDB" id="A0A0G4GQS0"/>
<dbReference type="EMBL" id="CDMY01000764">
    <property type="protein sequence ID" value="CEM32815.1"/>
    <property type="molecule type" value="Genomic_DNA"/>
</dbReference>
<dbReference type="InParanoid" id="A0A0G4GQS0"/>
<name>A0A0G4GQS0_VITBC</name>
<evidence type="ECO:0000313" key="1">
    <source>
        <dbReference type="EMBL" id="CEM32815.1"/>
    </source>
</evidence>
<evidence type="ECO:0000313" key="2">
    <source>
        <dbReference type="Proteomes" id="UP000041254"/>
    </source>
</evidence>
<proteinExistence type="predicted"/>
<gene>
    <name evidence="1" type="ORF">Vbra_3383</name>
</gene>
<reference evidence="1 2" key="1">
    <citation type="submission" date="2014-11" db="EMBL/GenBank/DDBJ databases">
        <authorList>
            <person name="Zhu J."/>
            <person name="Qi W."/>
            <person name="Song R."/>
        </authorList>
    </citation>
    <scope>NUCLEOTIDE SEQUENCE [LARGE SCALE GENOMIC DNA]</scope>
</reference>